<feature type="domain" description="Methyltransferase" evidence="5">
    <location>
        <begin position="125"/>
        <end position="247"/>
    </location>
</feature>
<dbReference type="InterPro" id="IPR002052">
    <property type="entry name" value="DNA_methylase_N6_adenine_CS"/>
</dbReference>
<dbReference type="InterPro" id="IPR004556">
    <property type="entry name" value="HemK-like"/>
</dbReference>
<evidence type="ECO:0000259" key="5">
    <source>
        <dbReference type="Pfam" id="PF13847"/>
    </source>
</evidence>
<keyword evidence="1 4" id="KW-0489">Methyltransferase</keyword>
<dbReference type="RefSeq" id="WP_379897361.1">
    <property type="nucleotide sequence ID" value="NZ_JBHRTR010000002.1"/>
</dbReference>
<reference evidence="8" key="1">
    <citation type="journal article" date="2019" name="Int. J. Syst. Evol. Microbiol.">
        <title>The Global Catalogue of Microorganisms (GCM) 10K type strain sequencing project: providing services to taxonomists for standard genome sequencing and annotation.</title>
        <authorList>
            <consortium name="The Broad Institute Genomics Platform"/>
            <consortium name="The Broad Institute Genome Sequencing Center for Infectious Disease"/>
            <person name="Wu L."/>
            <person name="Ma J."/>
        </authorList>
    </citation>
    <scope>NUCLEOTIDE SEQUENCE [LARGE SCALE GENOMIC DNA]</scope>
    <source>
        <strain evidence="8">KCTC 42964</strain>
    </source>
</reference>
<feature type="binding site" evidence="4">
    <location>
        <position position="153"/>
    </location>
    <ligand>
        <name>S-adenosyl-L-methionine</name>
        <dbReference type="ChEBI" id="CHEBI:59789"/>
    </ligand>
</feature>
<feature type="binding site" evidence="4">
    <location>
        <position position="182"/>
    </location>
    <ligand>
        <name>S-adenosyl-L-methionine</name>
        <dbReference type="ChEBI" id="CHEBI:59789"/>
    </ligand>
</feature>
<dbReference type="PROSITE" id="PS00092">
    <property type="entry name" value="N6_MTASE"/>
    <property type="match status" value="1"/>
</dbReference>
<comment type="catalytic activity">
    <reaction evidence="4">
        <text>L-glutaminyl-[peptide chain release factor] + S-adenosyl-L-methionine = N(5)-methyl-L-glutaminyl-[peptide chain release factor] + S-adenosyl-L-homocysteine + H(+)</text>
        <dbReference type="Rhea" id="RHEA:42896"/>
        <dbReference type="Rhea" id="RHEA-COMP:10271"/>
        <dbReference type="Rhea" id="RHEA-COMP:10272"/>
        <dbReference type="ChEBI" id="CHEBI:15378"/>
        <dbReference type="ChEBI" id="CHEBI:30011"/>
        <dbReference type="ChEBI" id="CHEBI:57856"/>
        <dbReference type="ChEBI" id="CHEBI:59789"/>
        <dbReference type="ChEBI" id="CHEBI:61891"/>
        <dbReference type="EC" id="2.1.1.297"/>
    </reaction>
</comment>
<dbReference type="EMBL" id="JBHRTR010000002">
    <property type="protein sequence ID" value="MFC3225633.1"/>
    <property type="molecule type" value="Genomic_DNA"/>
</dbReference>
<name>A0ABV7KTB8_9PROT</name>
<dbReference type="InterPro" id="IPR050320">
    <property type="entry name" value="N5-glutamine_MTase"/>
</dbReference>
<keyword evidence="2 4" id="KW-0808">Transferase</keyword>
<comment type="caution">
    <text evidence="7">The sequence shown here is derived from an EMBL/GenBank/DDBJ whole genome shotgun (WGS) entry which is preliminary data.</text>
</comment>
<dbReference type="GO" id="GO:0032259">
    <property type="term" value="P:methylation"/>
    <property type="evidence" value="ECO:0007669"/>
    <property type="project" value="UniProtKB-KW"/>
</dbReference>
<comment type="similarity">
    <text evidence="4">Belongs to the protein N5-glutamine methyltransferase family. PrmC subfamily.</text>
</comment>
<dbReference type="EC" id="2.1.1.297" evidence="4"/>
<dbReference type="HAMAP" id="MF_02126">
    <property type="entry name" value="RF_methyltr_PrmC"/>
    <property type="match status" value="1"/>
</dbReference>
<feature type="binding site" evidence="4">
    <location>
        <begin position="197"/>
        <end position="200"/>
    </location>
    <ligand>
        <name>substrate</name>
    </ligand>
</feature>
<dbReference type="NCBIfam" id="TIGR00536">
    <property type="entry name" value="hemK_fam"/>
    <property type="match status" value="1"/>
</dbReference>
<comment type="function">
    <text evidence="4">Methylates the class 1 translation termination release factors RF1/PrfA and RF2/PrfB on the glutamine residue of the universally conserved GGQ motif.</text>
</comment>
<proteinExistence type="inferred from homology"/>
<evidence type="ECO:0000313" key="8">
    <source>
        <dbReference type="Proteomes" id="UP001595528"/>
    </source>
</evidence>
<dbReference type="Gene3D" id="1.10.8.10">
    <property type="entry name" value="DNA helicase RuvA subunit, C-terminal domain"/>
    <property type="match status" value="1"/>
</dbReference>
<dbReference type="NCBIfam" id="TIGR03534">
    <property type="entry name" value="RF_mod_PrmC"/>
    <property type="match status" value="1"/>
</dbReference>
<evidence type="ECO:0000313" key="7">
    <source>
        <dbReference type="EMBL" id="MFC3225633.1"/>
    </source>
</evidence>
<gene>
    <name evidence="4 7" type="primary">prmC</name>
    <name evidence="7" type="ORF">ACFOGJ_00220</name>
</gene>
<dbReference type="InterPro" id="IPR029063">
    <property type="entry name" value="SAM-dependent_MTases_sf"/>
</dbReference>
<feature type="binding site" evidence="4">
    <location>
        <position position="197"/>
    </location>
    <ligand>
        <name>S-adenosyl-L-methionine</name>
        <dbReference type="ChEBI" id="CHEBI:59789"/>
    </ligand>
</feature>
<dbReference type="PANTHER" id="PTHR18895:SF74">
    <property type="entry name" value="MTRF1L RELEASE FACTOR GLUTAMINE METHYLTRANSFERASE"/>
    <property type="match status" value="1"/>
</dbReference>
<dbReference type="Pfam" id="PF17827">
    <property type="entry name" value="PrmC_N"/>
    <property type="match status" value="1"/>
</dbReference>
<sequence>MTAVGELRPAADRRQLLAEARANLAAAGVEDAGRDALWLLAAACGLDGPAGAAHGAPLPPEAARRFAEMLRRRAAREPVARIIGRRGFWTLDLAVTPAVLDPRADTELLVEQVLARLPDRQAPRTVLDLGTGSGCLLLALLAELPAATGIGIDLSADALAVARANAATACLVGRSSFLQGDWGLALTDQCADILVSNPPYIASGALPALMPEVRDHDPPLALDGGQDGLDAYRRIVPDLRRLLRPGGLAALEVDAATAAAVTGLLEAAAAKRVVAADDLAGRPRALLAEF</sequence>
<dbReference type="InterPro" id="IPR019874">
    <property type="entry name" value="RF_methyltr_PrmC"/>
</dbReference>
<evidence type="ECO:0000256" key="3">
    <source>
        <dbReference type="ARBA" id="ARBA00022691"/>
    </source>
</evidence>
<evidence type="ECO:0000256" key="2">
    <source>
        <dbReference type="ARBA" id="ARBA00022679"/>
    </source>
</evidence>
<dbReference type="Proteomes" id="UP001595528">
    <property type="component" value="Unassembled WGS sequence"/>
</dbReference>
<dbReference type="PANTHER" id="PTHR18895">
    <property type="entry name" value="HEMK METHYLTRANSFERASE"/>
    <property type="match status" value="1"/>
</dbReference>
<feature type="domain" description="Release factor glutamine methyltransferase N-terminal" evidence="6">
    <location>
        <begin position="15"/>
        <end position="84"/>
    </location>
</feature>
<keyword evidence="8" id="KW-1185">Reference proteome</keyword>
<dbReference type="GO" id="GO:0102559">
    <property type="term" value="F:peptide chain release factor N(5)-glutamine methyltransferase activity"/>
    <property type="evidence" value="ECO:0007669"/>
    <property type="project" value="UniProtKB-EC"/>
</dbReference>
<protein>
    <recommendedName>
        <fullName evidence="4">Release factor glutamine methyltransferase</fullName>
        <shortName evidence="4">RF MTase</shortName>
        <ecNumber evidence="4">2.1.1.297</ecNumber>
    </recommendedName>
    <alternativeName>
        <fullName evidence="4">N5-glutamine methyltransferase PrmC</fullName>
    </alternativeName>
    <alternativeName>
        <fullName evidence="4">Protein-(glutamine-N5) MTase PrmC</fullName>
    </alternativeName>
    <alternativeName>
        <fullName evidence="4">Protein-glutamine N-methyltransferase PrmC</fullName>
    </alternativeName>
</protein>
<dbReference type="InterPro" id="IPR025714">
    <property type="entry name" value="Methyltranfer_dom"/>
</dbReference>
<accession>A0ABV7KTB8</accession>
<dbReference type="Pfam" id="PF13847">
    <property type="entry name" value="Methyltransf_31"/>
    <property type="match status" value="1"/>
</dbReference>
<dbReference type="Gene3D" id="3.40.50.150">
    <property type="entry name" value="Vaccinia Virus protein VP39"/>
    <property type="match status" value="1"/>
</dbReference>
<dbReference type="SUPFAM" id="SSF53335">
    <property type="entry name" value="S-adenosyl-L-methionine-dependent methyltransferases"/>
    <property type="match status" value="1"/>
</dbReference>
<organism evidence="7 8">
    <name type="scientific">Marinibaculum pumilum</name>
    <dbReference type="NCBI Taxonomy" id="1766165"/>
    <lineage>
        <taxon>Bacteria</taxon>
        <taxon>Pseudomonadati</taxon>
        <taxon>Pseudomonadota</taxon>
        <taxon>Alphaproteobacteria</taxon>
        <taxon>Rhodospirillales</taxon>
        <taxon>Rhodospirillaceae</taxon>
        <taxon>Marinibaculum</taxon>
    </lineage>
</organism>
<evidence type="ECO:0000259" key="6">
    <source>
        <dbReference type="Pfam" id="PF17827"/>
    </source>
</evidence>
<evidence type="ECO:0000256" key="1">
    <source>
        <dbReference type="ARBA" id="ARBA00022603"/>
    </source>
</evidence>
<dbReference type="InterPro" id="IPR040758">
    <property type="entry name" value="PrmC_N"/>
</dbReference>
<evidence type="ECO:0000256" key="4">
    <source>
        <dbReference type="HAMAP-Rule" id="MF_02126"/>
    </source>
</evidence>
<feature type="binding site" evidence="4">
    <location>
        <begin position="130"/>
        <end position="134"/>
    </location>
    <ligand>
        <name>S-adenosyl-L-methionine</name>
        <dbReference type="ChEBI" id="CHEBI:59789"/>
    </ligand>
</feature>
<keyword evidence="3 4" id="KW-0949">S-adenosyl-L-methionine</keyword>